<reference evidence="2" key="2">
    <citation type="submission" date="2020-07" db="EMBL/GenBank/DDBJ databases">
        <authorList>
            <consortium name="NCBI Pathogen Detection Project"/>
        </authorList>
    </citation>
    <scope>NUCLEOTIDE SEQUENCE</scope>
    <source>
        <strain evidence="2">C8</strain>
    </source>
</reference>
<keyword evidence="1" id="KW-0175">Coiled coil</keyword>
<name>A0A8H9QYD6_CLOPF</name>
<dbReference type="AlphaFoldDB" id="A0A8H9QYD6"/>
<feature type="coiled-coil region" evidence="1">
    <location>
        <begin position="9"/>
        <end position="43"/>
    </location>
</feature>
<proteinExistence type="predicted"/>
<reference evidence="2" key="1">
    <citation type="journal article" date="2018" name="Genome Biol.">
        <title>SKESA: strategic k-mer extension for scrupulous assemblies.</title>
        <authorList>
            <person name="Souvorov A."/>
            <person name="Agarwala R."/>
            <person name="Lipman D.J."/>
        </authorList>
    </citation>
    <scope>NUCLEOTIDE SEQUENCE</scope>
    <source>
        <strain evidence="2">C8</strain>
    </source>
</reference>
<sequence length="95" mass="11375">MDLFNYDEVSKLLNEIENLKLENKRLNDRIAYLEKELDEKTHRKFKLSERELIKMYAIQQKEDGSYPTIRELAKTFNCSTGLIHNIVKNIRKSTR</sequence>
<protein>
    <submittedName>
        <fullName evidence="2">Nucleotide exchange factor GrpE</fullName>
    </submittedName>
</protein>
<evidence type="ECO:0000313" key="2">
    <source>
        <dbReference type="EMBL" id="HAT4308354.1"/>
    </source>
</evidence>
<dbReference type="RefSeq" id="WP_004456644.1">
    <property type="nucleotide sequence ID" value="NZ_CATNXJ010000012.1"/>
</dbReference>
<comment type="caution">
    <text evidence="2">The sequence shown here is derived from an EMBL/GenBank/DDBJ whole genome shotgun (WGS) entry which is preliminary data.</text>
</comment>
<gene>
    <name evidence="2" type="ORF">I9080_002165</name>
</gene>
<organism evidence="2">
    <name type="scientific">Clostridium perfringens</name>
    <dbReference type="NCBI Taxonomy" id="1502"/>
    <lineage>
        <taxon>Bacteria</taxon>
        <taxon>Bacillati</taxon>
        <taxon>Bacillota</taxon>
        <taxon>Clostridia</taxon>
        <taxon>Eubacteriales</taxon>
        <taxon>Clostridiaceae</taxon>
        <taxon>Clostridium</taxon>
    </lineage>
</organism>
<accession>A0A8H9QYD6</accession>
<evidence type="ECO:0000256" key="1">
    <source>
        <dbReference type="SAM" id="Coils"/>
    </source>
</evidence>
<dbReference type="EMBL" id="DACTCB010000011">
    <property type="protein sequence ID" value="HAT4308354.1"/>
    <property type="molecule type" value="Genomic_DNA"/>
</dbReference>
<dbReference type="Proteomes" id="UP000859547">
    <property type="component" value="Unassembled WGS sequence"/>
</dbReference>